<dbReference type="Proteomes" id="UP000233256">
    <property type="component" value="Unassembled WGS sequence"/>
</dbReference>
<protein>
    <recommendedName>
        <fullName evidence="3">DUF3795 domain-containing protein</fullName>
    </recommendedName>
</protein>
<reference evidence="1 2" key="1">
    <citation type="journal article" date="2017" name="ISME J.">
        <title>Potential for microbial H2 and metal transformations associated with novel bacteria and archaea in deep terrestrial subsurface sediments.</title>
        <authorList>
            <person name="Hernsdorf A.W."/>
            <person name="Amano Y."/>
            <person name="Miyakawa K."/>
            <person name="Ise K."/>
            <person name="Suzuki Y."/>
            <person name="Anantharaman K."/>
            <person name="Probst A."/>
            <person name="Burstein D."/>
            <person name="Thomas B.C."/>
            <person name="Banfield J.F."/>
        </authorList>
    </citation>
    <scope>NUCLEOTIDE SEQUENCE [LARGE SCALE GENOMIC DNA]</scope>
    <source>
        <strain evidence="1">HGW-Wallbacteria-1</strain>
    </source>
</reference>
<dbReference type="Pfam" id="PF12675">
    <property type="entry name" value="DUF3795"/>
    <property type="match status" value="1"/>
</dbReference>
<dbReference type="EMBL" id="PGXC01000070">
    <property type="protein sequence ID" value="PKK88064.1"/>
    <property type="molecule type" value="Genomic_DNA"/>
</dbReference>
<organism evidence="1 2">
    <name type="scientific">Candidatus Wallbacteria bacterium HGW-Wallbacteria-1</name>
    <dbReference type="NCBI Taxonomy" id="2013854"/>
    <lineage>
        <taxon>Bacteria</taxon>
        <taxon>Candidatus Walliibacteriota</taxon>
    </lineage>
</organism>
<name>A0A2N1PIA9_9BACT</name>
<sequence>MKEIVSNPEQVAFCGLYCGACKAYLREKCDGCRKAGNRDWCKIRACCLDKGYTSCADCREFENPNDCSRFNNFISKVFGFVFRSDRAACVKAIRDLGIQGFADNMAESRRQTIKK</sequence>
<gene>
    <name evidence="1" type="ORF">CVV64_20445</name>
</gene>
<comment type="caution">
    <text evidence="1">The sequence shown here is derived from an EMBL/GenBank/DDBJ whole genome shotgun (WGS) entry which is preliminary data.</text>
</comment>
<evidence type="ECO:0000313" key="1">
    <source>
        <dbReference type="EMBL" id="PKK88064.1"/>
    </source>
</evidence>
<evidence type="ECO:0000313" key="2">
    <source>
        <dbReference type="Proteomes" id="UP000233256"/>
    </source>
</evidence>
<dbReference type="AlphaFoldDB" id="A0A2N1PIA9"/>
<proteinExistence type="predicted"/>
<evidence type="ECO:0008006" key="3">
    <source>
        <dbReference type="Google" id="ProtNLM"/>
    </source>
</evidence>
<accession>A0A2N1PIA9</accession>
<dbReference type="InterPro" id="IPR024227">
    <property type="entry name" value="DUF3795"/>
</dbReference>